<sequence length="170" mass="18061">MLDFSKMNLSQWVDHVGAPNVPTKSQILDQALSSAKSGGAGAAADSNPVPSEVAIVRPTEDMGPFEVVLSVSPWWQGDLQGPDPIYGVKINWGDCSPESEASPLLSGGFRAYHTYRSPAAPGMCGKHGPAGPGQARDLTEVITLWVDAKDGVHVMHLQVRNDYNSYSAGD</sequence>
<accession>T0ZNB4</accession>
<gene>
    <name evidence="1" type="ORF">B2A_14240</name>
</gene>
<dbReference type="EMBL" id="AUZZ01010323">
    <property type="protein sequence ID" value="EQD30209.1"/>
    <property type="molecule type" value="Genomic_DNA"/>
</dbReference>
<evidence type="ECO:0000313" key="1">
    <source>
        <dbReference type="EMBL" id="EQD30209.1"/>
    </source>
</evidence>
<organism evidence="1">
    <name type="scientific">mine drainage metagenome</name>
    <dbReference type="NCBI Taxonomy" id="410659"/>
    <lineage>
        <taxon>unclassified sequences</taxon>
        <taxon>metagenomes</taxon>
        <taxon>ecological metagenomes</taxon>
    </lineage>
</organism>
<reference evidence="1" key="2">
    <citation type="journal article" date="2014" name="ISME J.">
        <title>Microbial stratification in low pH oxic and suboxic macroscopic growths along an acid mine drainage.</title>
        <authorList>
            <person name="Mendez-Garcia C."/>
            <person name="Mesa V."/>
            <person name="Sprenger R.R."/>
            <person name="Richter M."/>
            <person name="Diez M.S."/>
            <person name="Solano J."/>
            <person name="Bargiela R."/>
            <person name="Golyshina O.V."/>
            <person name="Manteca A."/>
            <person name="Ramos J.L."/>
            <person name="Gallego J.R."/>
            <person name="Llorente I."/>
            <person name="Martins Dos Santos V.A."/>
            <person name="Jensen O.N."/>
            <person name="Pelaez A.I."/>
            <person name="Sanchez J."/>
            <person name="Ferrer M."/>
        </authorList>
    </citation>
    <scope>NUCLEOTIDE SEQUENCE</scope>
</reference>
<proteinExistence type="predicted"/>
<dbReference type="AlphaFoldDB" id="T0ZNB4"/>
<comment type="caution">
    <text evidence="1">The sequence shown here is derived from an EMBL/GenBank/DDBJ whole genome shotgun (WGS) entry which is preliminary data.</text>
</comment>
<name>T0ZNB4_9ZZZZ</name>
<protein>
    <submittedName>
        <fullName evidence="1">Uncharacterized protein</fullName>
    </submittedName>
</protein>
<reference evidence="1" key="1">
    <citation type="submission" date="2013-08" db="EMBL/GenBank/DDBJ databases">
        <authorList>
            <person name="Mendez C."/>
            <person name="Richter M."/>
            <person name="Ferrer M."/>
            <person name="Sanchez J."/>
        </authorList>
    </citation>
    <scope>NUCLEOTIDE SEQUENCE</scope>
</reference>